<dbReference type="AlphaFoldDB" id="A0A511YXJ6"/>
<dbReference type="EMBL" id="BJYK01000004">
    <property type="protein sequence ID" value="GEN79899.1"/>
    <property type="molecule type" value="Genomic_DNA"/>
</dbReference>
<evidence type="ECO:0000313" key="7">
    <source>
        <dbReference type="Proteomes" id="UP000321484"/>
    </source>
</evidence>
<dbReference type="GO" id="GO:0003700">
    <property type="term" value="F:DNA-binding transcription factor activity"/>
    <property type="evidence" value="ECO:0007669"/>
    <property type="project" value="TreeGrafter"/>
</dbReference>
<evidence type="ECO:0000256" key="3">
    <source>
        <dbReference type="ARBA" id="ARBA00023163"/>
    </source>
</evidence>
<evidence type="ECO:0000259" key="5">
    <source>
        <dbReference type="PROSITE" id="PS50977"/>
    </source>
</evidence>
<dbReference type="Gene3D" id="1.10.357.10">
    <property type="entry name" value="Tetracycline Repressor, domain 2"/>
    <property type="match status" value="1"/>
</dbReference>
<dbReference type="PRINTS" id="PR00455">
    <property type="entry name" value="HTHTETR"/>
</dbReference>
<protein>
    <submittedName>
        <fullName evidence="6">TetR family transcriptional regulator</fullName>
    </submittedName>
</protein>
<evidence type="ECO:0000256" key="1">
    <source>
        <dbReference type="ARBA" id="ARBA00023015"/>
    </source>
</evidence>
<feature type="domain" description="HTH tetR-type" evidence="5">
    <location>
        <begin position="5"/>
        <end position="65"/>
    </location>
</feature>
<dbReference type="InterPro" id="IPR009057">
    <property type="entry name" value="Homeodomain-like_sf"/>
</dbReference>
<accession>A0A511YXJ6</accession>
<dbReference type="PROSITE" id="PS50977">
    <property type="entry name" value="HTH_TETR_2"/>
    <property type="match status" value="1"/>
</dbReference>
<comment type="caution">
    <text evidence="6">The sequence shown here is derived from an EMBL/GenBank/DDBJ whole genome shotgun (WGS) entry which is preliminary data.</text>
</comment>
<keyword evidence="7" id="KW-1185">Reference proteome</keyword>
<keyword evidence="1" id="KW-0805">Transcription regulation</keyword>
<dbReference type="OrthoDB" id="116659at2"/>
<evidence type="ECO:0000313" key="6">
    <source>
        <dbReference type="EMBL" id="GEN79899.1"/>
    </source>
</evidence>
<evidence type="ECO:0000256" key="2">
    <source>
        <dbReference type="ARBA" id="ARBA00023125"/>
    </source>
</evidence>
<dbReference type="SUPFAM" id="SSF46689">
    <property type="entry name" value="Homeodomain-like"/>
    <property type="match status" value="1"/>
</dbReference>
<dbReference type="InterPro" id="IPR001647">
    <property type="entry name" value="HTH_TetR"/>
</dbReference>
<dbReference type="PANTHER" id="PTHR30055">
    <property type="entry name" value="HTH-TYPE TRANSCRIPTIONAL REGULATOR RUTR"/>
    <property type="match status" value="1"/>
</dbReference>
<name>A0A511YXJ6_9CELL</name>
<proteinExistence type="predicted"/>
<dbReference type="RefSeq" id="WP_034243656.1">
    <property type="nucleotide sequence ID" value="NZ_BJYK01000004.1"/>
</dbReference>
<organism evidence="6 7">
    <name type="scientific">Actinotalea fermentans</name>
    <dbReference type="NCBI Taxonomy" id="43671"/>
    <lineage>
        <taxon>Bacteria</taxon>
        <taxon>Bacillati</taxon>
        <taxon>Actinomycetota</taxon>
        <taxon>Actinomycetes</taxon>
        <taxon>Micrococcales</taxon>
        <taxon>Cellulomonadaceae</taxon>
        <taxon>Actinotalea</taxon>
    </lineage>
</organism>
<evidence type="ECO:0000256" key="4">
    <source>
        <dbReference type="PROSITE-ProRule" id="PRU00335"/>
    </source>
</evidence>
<dbReference type="Proteomes" id="UP000321484">
    <property type="component" value="Unassembled WGS sequence"/>
</dbReference>
<dbReference type="Pfam" id="PF00440">
    <property type="entry name" value="TetR_N"/>
    <property type="match status" value="1"/>
</dbReference>
<keyword evidence="3" id="KW-0804">Transcription</keyword>
<keyword evidence="2 4" id="KW-0238">DNA-binding</keyword>
<dbReference type="InterPro" id="IPR050109">
    <property type="entry name" value="HTH-type_TetR-like_transc_reg"/>
</dbReference>
<feature type="DNA-binding region" description="H-T-H motif" evidence="4">
    <location>
        <begin position="28"/>
        <end position="47"/>
    </location>
</feature>
<dbReference type="PANTHER" id="PTHR30055:SF234">
    <property type="entry name" value="HTH-TYPE TRANSCRIPTIONAL REGULATOR BETI"/>
    <property type="match status" value="1"/>
</dbReference>
<sequence length="182" mass="19356">MPRGDASAERVCACALDLFSRHGVAGTSLQMIADALGVAKAAVYYRYRTKDDIVRAVLAPAFDAFTTLLDEVELRPVDERAGALVDGLARQAVTHRRLYAVVLGDVSAADLGRRSPDDAAVWLRLRETLAGPAPDDVSRTRAAIFLSGLMGPAVDADVARLDDATLERAVASAGRRILGLPD</sequence>
<dbReference type="GO" id="GO:0000976">
    <property type="term" value="F:transcription cis-regulatory region binding"/>
    <property type="evidence" value="ECO:0007669"/>
    <property type="project" value="TreeGrafter"/>
</dbReference>
<reference evidence="6 7" key="1">
    <citation type="submission" date="2019-07" db="EMBL/GenBank/DDBJ databases">
        <title>Whole genome shotgun sequence of Actinotalea fermentans NBRC 105374.</title>
        <authorList>
            <person name="Hosoyama A."/>
            <person name="Uohara A."/>
            <person name="Ohji S."/>
            <person name="Ichikawa N."/>
        </authorList>
    </citation>
    <scope>NUCLEOTIDE SEQUENCE [LARGE SCALE GENOMIC DNA]</scope>
    <source>
        <strain evidence="6 7">NBRC 105374</strain>
    </source>
</reference>
<gene>
    <name evidence="6" type="ORF">AFE02nite_16330</name>
</gene>